<protein>
    <submittedName>
        <fullName evidence="2">Uncharacterized protein</fullName>
    </submittedName>
</protein>
<feature type="compositionally biased region" description="Low complexity" evidence="1">
    <location>
        <begin position="506"/>
        <end position="516"/>
    </location>
</feature>
<feature type="compositionally biased region" description="Low complexity" evidence="1">
    <location>
        <begin position="126"/>
        <end position="142"/>
    </location>
</feature>
<feature type="compositionally biased region" description="Polar residues" evidence="1">
    <location>
        <begin position="449"/>
        <end position="478"/>
    </location>
</feature>
<feature type="compositionally biased region" description="Polar residues" evidence="1">
    <location>
        <begin position="279"/>
        <end position="291"/>
    </location>
</feature>
<feature type="region of interest" description="Disordered" evidence="1">
    <location>
        <begin position="47"/>
        <end position="169"/>
    </location>
</feature>
<feature type="compositionally biased region" description="Low complexity" evidence="1">
    <location>
        <begin position="219"/>
        <end position="228"/>
    </location>
</feature>
<dbReference type="EMBL" id="JBBXMP010000129">
    <property type="protein sequence ID" value="KAL0061630.1"/>
    <property type="molecule type" value="Genomic_DNA"/>
</dbReference>
<comment type="caution">
    <text evidence="2">The sequence shown here is derived from an EMBL/GenBank/DDBJ whole genome shotgun (WGS) entry which is preliminary data.</text>
</comment>
<evidence type="ECO:0000313" key="3">
    <source>
        <dbReference type="Proteomes" id="UP001437256"/>
    </source>
</evidence>
<feature type="compositionally biased region" description="Basic and acidic residues" evidence="1">
    <location>
        <begin position="69"/>
        <end position="82"/>
    </location>
</feature>
<feature type="compositionally biased region" description="Polar residues" evidence="1">
    <location>
        <begin position="521"/>
        <end position="551"/>
    </location>
</feature>
<accession>A0ABR2ZJY3</accession>
<feature type="compositionally biased region" description="Basic and acidic residues" evidence="1">
    <location>
        <begin position="634"/>
        <end position="672"/>
    </location>
</feature>
<feature type="compositionally biased region" description="Polar residues" evidence="1">
    <location>
        <begin position="323"/>
        <end position="337"/>
    </location>
</feature>
<evidence type="ECO:0000313" key="2">
    <source>
        <dbReference type="EMBL" id="KAL0061630.1"/>
    </source>
</evidence>
<dbReference type="Proteomes" id="UP001437256">
    <property type="component" value="Unassembled WGS sequence"/>
</dbReference>
<feature type="compositionally biased region" description="Polar residues" evidence="1">
    <location>
        <begin position="387"/>
        <end position="414"/>
    </location>
</feature>
<evidence type="ECO:0000256" key="1">
    <source>
        <dbReference type="SAM" id="MobiDB-lite"/>
    </source>
</evidence>
<keyword evidence="3" id="KW-1185">Reference proteome</keyword>
<reference evidence="2 3" key="1">
    <citation type="submission" date="2024-05" db="EMBL/GenBank/DDBJ databases">
        <title>A draft genome resource for the thread blight pathogen Marasmius tenuissimus strain MS-2.</title>
        <authorList>
            <person name="Yulfo-Soto G.E."/>
            <person name="Baruah I.K."/>
            <person name="Amoako-Attah I."/>
            <person name="Bukari Y."/>
            <person name="Meinhardt L.W."/>
            <person name="Bailey B.A."/>
            <person name="Cohen S.P."/>
        </authorList>
    </citation>
    <scope>NUCLEOTIDE SEQUENCE [LARGE SCALE GENOMIC DNA]</scope>
    <source>
        <strain evidence="2 3">MS-2</strain>
    </source>
</reference>
<gene>
    <name evidence="2" type="ORF">AAF712_011547</name>
</gene>
<organism evidence="2 3">
    <name type="scientific">Marasmius tenuissimus</name>
    <dbReference type="NCBI Taxonomy" id="585030"/>
    <lineage>
        <taxon>Eukaryota</taxon>
        <taxon>Fungi</taxon>
        <taxon>Dikarya</taxon>
        <taxon>Basidiomycota</taxon>
        <taxon>Agaricomycotina</taxon>
        <taxon>Agaricomycetes</taxon>
        <taxon>Agaricomycetidae</taxon>
        <taxon>Agaricales</taxon>
        <taxon>Marasmiineae</taxon>
        <taxon>Marasmiaceae</taxon>
        <taxon>Marasmius</taxon>
    </lineage>
</organism>
<feature type="region of interest" description="Disordered" evidence="1">
    <location>
        <begin position="613"/>
        <end position="698"/>
    </location>
</feature>
<proteinExistence type="predicted"/>
<name>A0ABR2ZJY3_9AGAR</name>
<feature type="compositionally biased region" description="Low complexity" evidence="1">
    <location>
        <begin position="296"/>
        <end position="322"/>
    </location>
</feature>
<feature type="compositionally biased region" description="Basic and acidic residues" evidence="1">
    <location>
        <begin position="229"/>
        <end position="255"/>
    </location>
</feature>
<feature type="region of interest" description="Disordered" evidence="1">
    <location>
        <begin position="181"/>
        <end position="599"/>
    </location>
</feature>
<sequence>MRIVTSCVKAQQGNHGFGDDVTKLKAESVILDEEIRGLKNRLKELEAEAGEMKEELAAQEKNKRKRKREVAAPREHEQDEPRLSIPSPPPSAARHHSTPIVVTPAPVPASLSSLLKRKRAGPEQLPTPNTDSPSTSTHPTHSGMSAPVLSTPTEIPCQQVDAEEASLRSEDTRLHLHQCLPPPVPVSIQEDLPLSTTSLPPRFRFTKRKKVDPIPEMPSSVSSLSQRVSGEDRNDHDEKDGEEVIPKTKKSVSESKEEDEQIPKRKLKSLDEAGVPASSPRTSALTRSSDCLPQDSISAPTPSSSSRLPSPARPALARQPLSTASCGQATDLSSLTNSEEDESDTPILKKKRKSKTSAGSRTSKRIENRRKVTTLRALTDSEEDNLGVSNFQKMPRSKSTTTKQPANASHTPTTVGGGDDTRAKLRKRRTTINVAKDGAAGKGKTKPKSSTVASKQPLPSSSSGAARPSTTVPASSASRRGATAVSVTSEKSKPHSPRSQLNRTVSSRCSVSGSASKQLPAPSTTSRPQTETNRTISSSSVNGSEQGQTARTSSSSSPMPTSSNSNDDDVIDLTLLESDKEEEQPKEDVLVITDDSDDDGDLEILCVTLRSDGAGVKGGVTPMNNEPGNTRPRSRIDDVGKDADTGVGREEGEITDDEHDKNHPPHKRDNDVHPANVTTTTNATARGPPTPHVKADAPSSCDLEYTPPTHLHPDLIKLFYQAGKAKKPGLDPRLICRSCAQAHPMDTDSWKQFAVGESVFRMLRHIEKEHEGWYKRACAMGAERVKSMVVLMSY</sequence>
<feature type="compositionally biased region" description="Basic and acidic residues" evidence="1">
    <location>
        <begin position="47"/>
        <end position="61"/>
    </location>
</feature>
<feature type="compositionally biased region" description="Low complexity" evidence="1">
    <location>
        <begin position="552"/>
        <end position="565"/>
    </location>
</feature>
<feature type="compositionally biased region" description="Low complexity" evidence="1">
    <location>
        <begin position="674"/>
        <end position="687"/>
    </location>
</feature>